<name>A0A832H490_9CYAN</name>
<evidence type="ECO:0000313" key="2">
    <source>
        <dbReference type="EMBL" id="HGW95159.1"/>
    </source>
</evidence>
<dbReference type="Gene3D" id="3.40.50.300">
    <property type="entry name" value="P-loop containing nucleotide triphosphate hydrolases"/>
    <property type="match status" value="1"/>
</dbReference>
<reference evidence="2" key="1">
    <citation type="journal article" date="2020" name="mSystems">
        <title>Genome- and Community-Level Interaction Insights into Carbon Utilization and Element Cycling Functions of Hydrothermarchaeota in Hydrothermal Sediment.</title>
        <authorList>
            <person name="Zhou Z."/>
            <person name="Liu Y."/>
            <person name="Xu W."/>
            <person name="Pan J."/>
            <person name="Luo Z.H."/>
            <person name="Li M."/>
        </authorList>
    </citation>
    <scope>NUCLEOTIDE SEQUENCE [LARGE SCALE GENOMIC DNA]</scope>
    <source>
        <strain evidence="2">SpSt-402</strain>
    </source>
</reference>
<evidence type="ECO:0000259" key="1">
    <source>
        <dbReference type="Pfam" id="PF00931"/>
    </source>
</evidence>
<sequence>MNKDQSKEAPMSGHFDMPKDFAKRIHQALRAWHSRQVEDTLADLLLAQQIRIKQETVSPRLISNQILLAGLERLKQINARGAELLQRRFLDQEKAQKLSVRWNISPDMIFQQQRPAIEQLAEVIWQQELELRQHRLRQIETRLEARAYSQLFGVAEKIAEVRVQLESPSSPWLIVLEGLGGIGKTALADALVHKFALTGPFKDIAWISAKQQDFLPAIGLQATNQPALDVDTLANSLLEQFNVEIPLSLSPQAKLAILTKFLKSSPYLIVIDNLETVVDYQTLLPTLRKLANPSRFLLTSRHSLQAYADVFCYNLKELSQSDTLALLRHEAQMRGLPALANASQTQLNSIYQVVGGNPLALKLVVGQISVFPLPQVLDNLKQAHGKKMDELYTYIYWQAWNALNVTSKQVLLAMPLAQDGDLAQLAAMSQLATDKLYDALDHLVMLSLVEVGGDDLTDHRYHIHRLTETFLLTEVAKWQAA</sequence>
<dbReference type="SUPFAM" id="SSF52540">
    <property type="entry name" value="P-loop containing nucleoside triphosphate hydrolases"/>
    <property type="match status" value="1"/>
</dbReference>
<proteinExistence type="predicted"/>
<dbReference type="AlphaFoldDB" id="A0A832H490"/>
<dbReference type="InterPro" id="IPR002182">
    <property type="entry name" value="NB-ARC"/>
</dbReference>
<gene>
    <name evidence="2" type="ORF">ENR47_12915</name>
</gene>
<protein>
    <recommendedName>
        <fullName evidence="1">NB-ARC domain-containing protein</fullName>
    </recommendedName>
</protein>
<organism evidence="2">
    <name type="scientific">Oscillatoriales cyanobacterium SpSt-402</name>
    <dbReference type="NCBI Taxonomy" id="2282168"/>
    <lineage>
        <taxon>Bacteria</taxon>
        <taxon>Bacillati</taxon>
        <taxon>Cyanobacteriota</taxon>
        <taxon>Cyanophyceae</taxon>
        <taxon>Oscillatoriophycideae</taxon>
        <taxon>Oscillatoriales</taxon>
    </lineage>
</organism>
<dbReference type="PANTHER" id="PTHR47691">
    <property type="entry name" value="REGULATOR-RELATED"/>
    <property type="match status" value="1"/>
</dbReference>
<dbReference type="GO" id="GO:0043531">
    <property type="term" value="F:ADP binding"/>
    <property type="evidence" value="ECO:0007669"/>
    <property type="project" value="InterPro"/>
</dbReference>
<dbReference type="PRINTS" id="PR00364">
    <property type="entry name" value="DISEASERSIST"/>
</dbReference>
<dbReference type="EMBL" id="DSRD01000804">
    <property type="protein sequence ID" value="HGW95159.1"/>
    <property type="molecule type" value="Genomic_DNA"/>
</dbReference>
<dbReference type="Pfam" id="PF00931">
    <property type="entry name" value="NB-ARC"/>
    <property type="match status" value="1"/>
</dbReference>
<feature type="domain" description="NB-ARC" evidence="1">
    <location>
        <begin position="159"/>
        <end position="303"/>
    </location>
</feature>
<dbReference type="PANTHER" id="PTHR47691:SF3">
    <property type="entry name" value="HTH-TYPE TRANSCRIPTIONAL REGULATOR RV0890C-RELATED"/>
    <property type="match status" value="1"/>
</dbReference>
<comment type="caution">
    <text evidence="2">The sequence shown here is derived from an EMBL/GenBank/DDBJ whole genome shotgun (WGS) entry which is preliminary data.</text>
</comment>
<dbReference type="InterPro" id="IPR027417">
    <property type="entry name" value="P-loop_NTPase"/>
</dbReference>
<accession>A0A832H490</accession>